<accession>A0ABV5B4E7</accession>
<evidence type="ECO:0000313" key="4">
    <source>
        <dbReference type="Proteomes" id="UP001580407"/>
    </source>
</evidence>
<dbReference type="RefSeq" id="WP_375524329.1">
    <property type="nucleotide sequence ID" value="NZ_JBHILM010000005.1"/>
</dbReference>
<protein>
    <submittedName>
        <fullName evidence="3">Copper amine oxidase N-terminal domain-containing protein</fullName>
    </submittedName>
</protein>
<dbReference type="Pfam" id="PF07833">
    <property type="entry name" value="Cu_amine_oxidN1"/>
    <property type="match status" value="1"/>
</dbReference>
<keyword evidence="4" id="KW-1185">Reference proteome</keyword>
<feature type="domain" description="Copper amine oxidase-like N-terminal" evidence="2">
    <location>
        <begin position="31"/>
        <end position="135"/>
    </location>
</feature>
<comment type="caution">
    <text evidence="3">The sequence shown here is derived from an EMBL/GenBank/DDBJ whole genome shotgun (WGS) entry which is preliminary data.</text>
</comment>
<keyword evidence="1" id="KW-0732">Signal</keyword>
<proteinExistence type="predicted"/>
<dbReference type="SUPFAM" id="SSF55383">
    <property type="entry name" value="Copper amine oxidase, domain N"/>
    <property type="match status" value="1"/>
</dbReference>
<dbReference type="InterPro" id="IPR036582">
    <property type="entry name" value="Mao_N_sf"/>
</dbReference>
<name>A0ABV5B4E7_9BACL</name>
<feature type="chain" id="PRO_5046517211" evidence="1">
    <location>
        <begin position="22"/>
        <end position="302"/>
    </location>
</feature>
<dbReference type="EMBL" id="JBHILM010000005">
    <property type="protein sequence ID" value="MFB5680528.1"/>
    <property type="molecule type" value="Genomic_DNA"/>
</dbReference>
<dbReference type="InterPro" id="IPR012854">
    <property type="entry name" value="Cu_amine_oxidase-like_N"/>
</dbReference>
<sequence length="302" mass="33363">MKKLTMALCSIVLLTFTGNMAIASPLTQVNVDGNLLTDLKSPIVKNSTTFVPIRVLEHLGMKVKWNNKTKIVNISDRSNNLQLSVGSKTALKDKQKISLSTPPFINGGTTYVPLRFIGENFGSTVEWDSKNNGIVIISLDVVAEAKELIKSGDLAKARLGVISLPRVQFHESTDRPEGESFSFIFPENDYSKMYFVWSDSIYYYELKNGYVSLLWEGKIDVSKQNDTSNPLSKLLGGGLKSVWGEQPSVTKRLAYFNDSSGSVGTRGEYGIIDTQGNIIVSKKILDAKQLSDVVVNIPEEKK</sequence>
<evidence type="ECO:0000256" key="1">
    <source>
        <dbReference type="SAM" id="SignalP"/>
    </source>
</evidence>
<evidence type="ECO:0000313" key="3">
    <source>
        <dbReference type="EMBL" id="MFB5680528.1"/>
    </source>
</evidence>
<reference evidence="3 4" key="1">
    <citation type="submission" date="2024-09" db="EMBL/GenBank/DDBJ databases">
        <authorList>
            <person name="Ruan L."/>
        </authorList>
    </citation>
    <scope>NUCLEOTIDE SEQUENCE [LARGE SCALE GENOMIC DNA]</scope>
    <source>
        <strain evidence="3 4">D33</strain>
    </source>
</reference>
<feature type="signal peptide" evidence="1">
    <location>
        <begin position="1"/>
        <end position="21"/>
    </location>
</feature>
<evidence type="ECO:0000259" key="2">
    <source>
        <dbReference type="Pfam" id="PF07833"/>
    </source>
</evidence>
<gene>
    <name evidence="3" type="ORF">ACE3NQ_06355</name>
</gene>
<dbReference type="Gene3D" id="3.30.457.10">
    <property type="entry name" value="Copper amine oxidase-like, N-terminal domain"/>
    <property type="match status" value="1"/>
</dbReference>
<organism evidence="3 4">
    <name type="scientific">Paenibacillus terreus</name>
    <dbReference type="NCBI Taxonomy" id="1387834"/>
    <lineage>
        <taxon>Bacteria</taxon>
        <taxon>Bacillati</taxon>
        <taxon>Bacillota</taxon>
        <taxon>Bacilli</taxon>
        <taxon>Bacillales</taxon>
        <taxon>Paenibacillaceae</taxon>
        <taxon>Paenibacillus</taxon>
    </lineage>
</organism>
<dbReference type="Proteomes" id="UP001580407">
    <property type="component" value="Unassembled WGS sequence"/>
</dbReference>